<dbReference type="InterPro" id="IPR029000">
    <property type="entry name" value="Cyclophilin-like_dom_sf"/>
</dbReference>
<dbReference type="EMBL" id="NVUL01000010">
    <property type="protein sequence ID" value="PCI80431.1"/>
    <property type="molecule type" value="Genomic_DNA"/>
</dbReference>
<feature type="domain" description="PPIase cyclophilin-type" evidence="4">
    <location>
        <begin position="23"/>
        <end position="141"/>
    </location>
</feature>
<dbReference type="PANTHER" id="PTHR45625">
    <property type="entry name" value="PEPTIDYL-PROLYL CIS-TRANS ISOMERASE-RELATED"/>
    <property type="match status" value="1"/>
</dbReference>
<comment type="function">
    <text evidence="3">PPIases accelerate the folding of proteins. It catalyzes the cis-trans isomerization of proline imidic peptide bonds in oligopeptides.</text>
</comment>
<evidence type="ECO:0000313" key="5">
    <source>
        <dbReference type="EMBL" id="PCI80431.1"/>
    </source>
</evidence>
<keyword evidence="1 3" id="KW-0697">Rotamase</keyword>
<dbReference type="GO" id="GO:0003755">
    <property type="term" value="F:peptidyl-prolyl cis-trans isomerase activity"/>
    <property type="evidence" value="ECO:0007669"/>
    <property type="project" value="UniProtKB-UniRule"/>
</dbReference>
<organism evidence="5 6">
    <name type="scientific">SAR86 cluster bacterium</name>
    <dbReference type="NCBI Taxonomy" id="2030880"/>
    <lineage>
        <taxon>Bacteria</taxon>
        <taxon>Pseudomonadati</taxon>
        <taxon>Pseudomonadota</taxon>
        <taxon>Gammaproteobacteria</taxon>
        <taxon>SAR86 cluster</taxon>
    </lineage>
</organism>
<name>A0A2A4XDR2_9GAMM</name>
<evidence type="ECO:0000259" key="4">
    <source>
        <dbReference type="PROSITE" id="PS50072"/>
    </source>
</evidence>
<dbReference type="Gene3D" id="2.40.100.10">
    <property type="entry name" value="Cyclophilin-like"/>
    <property type="match status" value="1"/>
</dbReference>
<comment type="caution">
    <text evidence="5">The sequence shown here is derived from an EMBL/GenBank/DDBJ whole genome shotgun (WGS) entry which is preliminary data.</text>
</comment>
<dbReference type="Proteomes" id="UP000218767">
    <property type="component" value="Unassembled WGS sequence"/>
</dbReference>
<keyword evidence="2 3" id="KW-0413">Isomerase</keyword>
<accession>A0A2A4XDR2</accession>
<evidence type="ECO:0000256" key="1">
    <source>
        <dbReference type="ARBA" id="ARBA00023110"/>
    </source>
</evidence>
<dbReference type="PRINTS" id="PR00153">
    <property type="entry name" value="CSAPPISMRASE"/>
</dbReference>
<evidence type="ECO:0000256" key="2">
    <source>
        <dbReference type="ARBA" id="ARBA00023235"/>
    </source>
</evidence>
<dbReference type="Pfam" id="PF00160">
    <property type="entry name" value="Pro_isomerase"/>
    <property type="match status" value="1"/>
</dbReference>
<proteinExistence type="inferred from homology"/>
<dbReference type="CDD" id="cd00317">
    <property type="entry name" value="cyclophilin"/>
    <property type="match status" value="1"/>
</dbReference>
<dbReference type="EC" id="5.2.1.8" evidence="3"/>
<gene>
    <name evidence="5" type="ORF">COB20_03160</name>
</gene>
<dbReference type="PANTHER" id="PTHR45625:SF4">
    <property type="entry name" value="PEPTIDYLPROLYL ISOMERASE DOMAIN AND WD REPEAT-CONTAINING PROTEIN 1"/>
    <property type="match status" value="1"/>
</dbReference>
<dbReference type="SUPFAM" id="SSF50891">
    <property type="entry name" value="Cyclophilin-like"/>
    <property type="match status" value="1"/>
</dbReference>
<evidence type="ECO:0000313" key="6">
    <source>
        <dbReference type="Proteomes" id="UP000218767"/>
    </source>
</evidence>
<protein>
    <recommendedName>
        <fullName evidence="3">Peptidyl-prolyl cis-trans isomerase</fullName>
        <shortName evidence="3">PPIase</shortName>
        <ecNumber evidence="3">5.2.1.8</ecNumber>
    </recommendedName>
</protein>
<dbReference type="InterPro" id="IPR002130">
    <property type="entry name" value="Cyclophilin-type_PPIase_dom"/>
</dbReference>
<reference evidence="6" key="1">
    <citation type="submission" date="2017-08" db="EMBL/GenBank/DDBJ databases">
        <title>A dynamic microbial community with high functional redundancy inhabits the cold, oxic subseafloor aquifer.</title>
        <authorList>
            <person name="Tully B.J."/>
            <person name="Wheat C.G."/>
            <person name="Glazer B.T."/>
            <person name="Huber J.A."/>
        </authorList>
    </citation>
    <scope>NUCLEOTIDE SEQUENCE [LARGE SCALE GENOMIC DNA]</scope>
</reference>
<dbReference type="PROSITE" id="PS50072">
    <property type="entry name" value="CSA_PPIASE_2"/>
    <property type="match status" value="1"/>
</dbReference>
<sequence length="183" mass="19901">MLSVISIGAVAQPLRAIIDTSKGEIVVQLNERAAPTTVANFANLAMRGFYDGLTFHRMERNFMVQGGDPLGNGTGDAGYKFSGEVVLHHNQPGIISMANSGPGTDGSQFFLTHLATPHLNGKHSVFGKVLSGMPVVNQLRRRDKINSIVIEGNTSSLFERRRELLDEWNAILDSGFPDLRPAQ</sequence>
<evidence type="ECO:0000256" key="3">
    <source>
        <dbReference type="RuleBase" id="RU363019"/>
    </source>
</evidence>
<dbReference type="InterPro" id="IPR044666">
    <property type="entry name" value="Cyclophilin_A-like"/>
</dbReference>
<comment type="similarity">
    <text evidence="3">Belongs to the cyclophilin-type PPIase family.</text>
</comment>
<comment type="catalytic activity">
    <reaction evidence="3">
        <text>[protein]-peptidylproline (omega=180) = [protein]-peptidylproline (omega=0)</text>
        <dbReference type="Rhea" id="RHEA:16237"/>
        <dbReference type="Rhea" id="RHEA-COMP:10747"/>
        <dbReference type="Rhea" id="RHEA-COMP:10748"/>
        <dbReference type="ChEBI" id="CHEBI:83833"/>
        <dbReference type="ChEBI" id="CHEBI:83834"/>
        <dbReference type="EC" id="5.2.1.8"/>
    </reaction>
</comment>
<dbReference type="AlphaFoldDB" id="A0A2A4XDR2"/>